<evidence type="ECO:0000256" key="4">
    <source>
        <dbReference type="ARBA" id="ARBA00023239"/>
    </source>
</evidence>
<dbReference type="EMBL" id="MEVT01000012">
    <property type="protein sequence ID" value="OGC62839.1"/>
    <property type="molecule type" value="Genomic_DNA"/>
</dbReference>
<evidence type="ECO:0000256" key="2">
    <source>
        <dbReference type="ARBA" id="ARBA00009263"/>
    </source>
</evidence>
<comment type="caution">
    <text evidence="6">The sequence shown here is derived from an EMBL/GenBank/DDBJ whole genome shotgun (WGS) entry which is preliminary data.</text>
</comment>
<dbReference type="GO" id="GO:0042351">
    <property type="term" value="P:'de novo' GDP-L-fucose biosynthetic process"/>
    <property type="evidence" value="ECO:0007669"/>
    <property type="project" value="TreeGrafter"/>
</dbReference>
<dbReference type="GO" id="GO:0008446">
    <property type="term" value="F:GDP-mannose 4,6-dehydratase activity"/>
    <property type="evidence" value="ECO:0007669"/>
    <property type="project" value="UniProtKB-EC"/>
</dbReference>
<comment type="similarity">
    <text evidence="2">Belongs to the NAD(P)-dependent epimerase/dehydratase family. GDP-mannose 4,6-dehydratase subfamily.</text>
</comment>
<dbReference type="Gene3D" id="3.40.50.720">
    <property type="entry name" value="NAD(P)-binding Rossmann-like Domain"/>
    <property type="match status" value="1"/>
</dbReference>
<feature type="domain" description="NAD(P)-binding" evidence="5">
    <location>
        <begin position="6"/>
        <end position="304"/>
    </location>
</feature>
<reference evidence="6 7" key="1">
    <citation type="journal article" date="2016" name="Nat. Commun.">
        <title>Thousands of microbial genomes shed light on interconnected biogeochemical processes in an aquifer system.</title>
        <authorList>
            <person name="Anantharaman K."/>
            <person name="Brown C.T."/>
            <person name="Hug L.A."/>
            <person name="Sharon I."/>
            <person name="Castelle C.J."/>
            <person name="Probst A.J."/>
            <person name="Thomas B.C."/>
            <person name="Singh A."/>
            <person name="Wilkins M.J."/>
            <person name="Karaoz U."/>
            <person name="Brodie E.L."/>
            <person name="Williams K.H."/>
            <person name="Hubbard S.S."/>
            <person name="Banfield J.F."/>
        </authorList>
    </citation>
    <scope>NUCLEOTIDE SEQUENCE [LARGE SCALE GENOMIC DNA]</scope>
</reference>
<dbReference type="EC" id="4.2.1.47" evidence="3"/>
<dbReference type="InterPro" id="IPR036291">
    <property type="entry name" value="NAD(P)-bd_dom_sf"/>
</dbReference>
<dbReference type="PANTHER" id="PTHR43715">
    <property type="entry name" value="GDP-MANNOSE 4,6-DEHYDRATASE"/>
    <property type="match status" value="1"/>
</dbReference>
<sequence length="312" mass="35516">MSKAIIVGSKGQDGVLLTSLLRGKNYGLLGLDLDYFDETRFEWISKVDILDSAMVAGLIKNTKPDELYYLAAYHHSSQDTAIDGAKLVEKSFDVHVKGYTNFLEAIKQESVHTKVLYASSSLIFGDPSKEMVCEDTPVDPKNPYAITKYSGMQLGKMYRDTQGMFISNVILFNHESVLREEKFVTMKIIKTALEIKRGLETELVLGDLDAEVDWGYAPDYVEAMWRVLQLGVPGDFVVSTGNKHTVRDFVRIVFDYLKLDWQKHVKENNQVLTRRRNPVVGDNTKLRKLTGWTPSVTFEKMIENIIEEKMKI</sequence>
<proteinExistence type="inferred from homology"/>
<evidence type="ECO:0000313" key="7">
    <source>
        <dbReference type="Proteomes" id="UP000176614"/>
    </source>
</evidence>
<evidence type="ECO:0000256" key="1">
    <source>
        <dbReference type="ARBA" id="ARBA00001937"/>
    </source>
</evidence>
<dbReference type="InterPro" id="IPR006368">
    <property type="entry name" value="GDP_Man_deHydtase"/>
</dbReference>
<dbReference type="SUPFAM" id="SSF51735">
    <property type="entry name" value="NAD(P)-binding Rossmann-fold domains"/>
    <property type="match status" value="1"/>
</dbReference>
<dbReference type="Proteomes" id="UP000176614">
    <property type="component" value="Unassembled WGS sequence"/>
</dbReference>
<dbReference type="PANTHER" id="PTHR43715:SF1">
    <property type="entry name" value="GDP-MANNOSE 4,6 DEHYDRATASE"/>
    <property type="match status" value="1"/>
</dbReference>
<evidence type="ECO:0000259" key="5">
    <source>
        <dbReference type="Pfam" id="PF16363"/>
    </source>
</evidence>
<organism evidence="6 7">
    <name type="scientific">candidate division WWE3 bacterium RIFOXYA2_FULL_46_9</name>
    <dbReference type="NCBI Taxonomy" id="1802636"/>
    <lineage>
        <taxon>Bacteria</taxon>
        <taxon>Katanobacteria</taxon>
    </lineage>
</organism>
<dbReference type="AlphaFoldDB" id="A0A1F4W085"/>
<evidence type="ECO:0000256" key="3">
    <source>
        <dbReference type="ARBA" id="ARBA00011989"/>
    </source>
</evidence>
<dbReference type="InterPro" id="IPR016040">
    <property type="entry name" value="NAD(P)-bd_dom"/>
</dbReference>
<evidence type="ECO:0000313" key="6">
    <source>
        <dbReference type="EMBL" id="OGC62839.1"/>
    </source>
</evidence>
<gene>
    <name evidence="6" type="ORF">A2264_04190</name>
</gene>
<comment type="cofactor">
    <cofactor evidence="1">
        <name>NADP(+)</name>
        <dbReference type="ChEBI" id="CHEBI:58349"/>
    </cofactor>
</comment>
<keyword evidence="4" id="KW-0456">Lyase</keyword>
<name>A0A1F4W085_UNCKA</name>
<dbReference type="Pfam" id="PF16363">
    <property type="entry name" value="GDP_Man_Dehyd"/>
    <property type="match status" value="1"/>
</dbReference>
<accession>A0A1F4W085</accession>
<dbReference type="Gene3D" id="3.90.25.10">
    <property type="entry name" value="UDP-galactose 4-epimerase, domain 1"/>
    <property type="match status" value="1"/>
</dbReference>
<protein>
    <recommendedName>
        <fullName evidence="3">GDP-mannose 4,6-dehydratase</fullName>
        <ecNumber evidence="3">4.2.1.47</ecNumber>
    </recommendedName>
</protein>